<dbReference type="GO" id="GO:0043115">
    <property type="term" value="F:precorrin-2 dehydrogenase activity"/>
    <property type="evidence" value="ECO:0007669"/>
    <property type="project" value="UniProtKB-EC"/>
</dbReference>
<protein>
    <recommendedName>
        <fullName evidence="2">precorrin-2 dehydrogenase</fullName>
        <ecNumber evidence="2">1.3.1.76</ecNumber>
    </recommendedName>
</protein>
<evidence type="ECO:0000256" key="5">
    <source>
        <dbReference type="ARBA" id="ARBA00023244"/>
    </source>
</evidence>
<dbReference type="PANTHER" id="PTHR35330">
    <property type="entry name" value="SIROHEME BIOSYNTHESIS PROTEIN MET8"/>
    <property type="match status" value="1"/>
</dbReference>
<dbReference type="PANTHER" id="PTHR35330:SF1">
    <property type="entry name" value="SIROHEME BIOSYNTHESIS PROTEIN MET8"/>
    <property type="match status" value="1"/>
</dbReference>
<dbReference type="AlphaFoldDB" id="A0A5Q2FJX3"/>
<evidence type="ECO:0000256" key="1">
    <source>
        <dbReference type="ARBA" id="ARBA00005010"/>
    </source>
</evidence>
<dbReference type="GO" id="GO:0004325">
    <property type="term" value="F:ferrochelatase activity"/>
    <property type="evidence" value="ECO:0007669"/>
    <property type="project" value="InterPro"/>
</dbReference>
<dbReference type="RefSeq" id="WP_153573165.1">
    <property type="nucleotide sequence ID" value="NZ_CP045725.1"/>
</dbReference>
<dbReference type="InterPro" id="IPR036291">
    <property type="entry name" value="NAD(P)-bd_dom_sf"/>
</dbReference>
<evidence type="ECO:0000256" key="4">
    <source>
        <dbReference type="ARBA" id="ARBA00023027"/>
    </source>
</evidence>
<evidence type="ECO:0000313" key="7">
    <source>
        <dbReference type="EMBL" id="QGF24636.1"/>
    </source>
</evidence>
<dbReference type="InterPro" id="IPR006367">
    <property type="entry name" value="Sirohaem_synthase_N"/>
</dbReference>
<dbReference type="GO" id="GO:0019354">
    <property type="term" value="P:siroheme biosynthetic process"/>
    <property type="evidence" value="ECO:0007669"/>
    <property type="project" value="UniProtKB-UniPathway"/>
</dbReference>
<name>A0A5Q2FJX3_9ACTN</name>
<dbReference type="EC" id="1.3.1.76" evidence="2"/>
<comment type="pathway">
    <text evidence="1">Porphyrin-containing compound metabolism; siroheme biosynthesis; sirohydrochlorin from precorrin-2: step 1/1.</text>
</comment>
<dbReference type="SUPFAM" id="SSF51735">
    <property type="entry name" value="NAD(P)-binding Rossmann-fold domains"/>
    <property type="match status" value="1"/>
</dbReference>
<dbReference type="Gene3D" id="3.40.50.720">
    <property type="entry name" value="NAD(P)-binding Rossmann-like Domain"/>
    <property type="match status" value="1"/>
</dbReference>
<keyword evidence="3" id="KW-0560">Oxidoreductase</keyword>
<gene>
    <name evidence="7" type="ORF">Rai3103_14465</name>
</gene>
<keyword evidence="4" id="KW-0520">NAD</keyword>
<keyword evidence="5" id="KW-0627">Porphyrin biosynthesis</keyword>
<dbReference type="UniPathway" id="UPA00262">
    <property type="reaction ID" value="UER00222"/>
</dbReference>
<dbReference type="KEGG" id="rain:Rai3103_14465"/>
<dbReference type="Proteomes" id="UP000386847">
    <property type="component" value="Chromosome"/>
</dbReference>
<evidence type="ECO:0000313" key="8">
    <source>
        <dbReference type="Proteomes" id="UP000386847"/>
    </source>
</evidence>
<dbReference type="Pfam" id="PF13241">
    <property type="entry name" value="NAD_binding_7"/>
    <property type="match status" value="1"/>
</dbReference>
<proteinExistence type="predicted"/>
<dbReference type="EMBL" id="CP045725">
    <property type="protein sequence ID" value="QGF24636.1"/>
    <property type="molecule type" value="Genomic_DNA"/>
</dbReference>
<accession>A0A5Q2FJX3</accession>
<keyword evidence="8" id="KW-1185">Reference proteome</keyword>
<dbReference type="NCBIfam" id="TIGR01470">
    <property type="entry name" value="cysG_Nterm"/>
    <property type="match status" value="1"/>
</dbReference>
<evidence type="ECO:0000256" key="3">
    <source>
        <dbReference type="ARBA" id="ARBA00023002"/>
    </source>
</evidence>
<sequence>MFPLALDLAGRRVVAVGGGPVSARRVRDFLAAGADVHVVSPELCPELEAMLGDLTWHPHRYRDGDLTGAWLVHTATGDPLADARVAAAAAESRIWCVNAGRAHRGTAAVPARATVETHAGRVTVAVTSGDPRRSMAVRDWLVGRLPLARFGLLPRPRRGSLRKSA</sequence>
<evidence type="ECO:0000256" key="6">
    <source>
        <dbReference type="ARBA" id="ARBA00047561"/>
    </source>
</evidence>
<comment type="catalytic activity">
    <reaction evidence="6">
        <text>precorrin-2 + NAD(+) = sirohydrochlorin + NADH + 2 H(+)</text>
        <dbReference type="Rhea" id="RHEA:15613"/>
        <dbReference type="ChEBI" id="CHEBI:15378"/>
        <dbReference type="ChEBI" id="CHEBI:57540"/>
        <dbReference type="ChEBI" id="CHEBI:57945"/>
        <dbReference type="ChEBI" id="CHEBI:58351"/>
        <dbReference type="ChEBI" id="CHEBI:58827"/>
        <dbReference type="EC" id="1.3.1.76"/>
    </reaction>
</comment>
<evidence type="ECO:0000256" key="2">
    <source>
        <dbReference type="ARBA" id="ARBA00012400"/>
    </source>
</evidence>
<dbReference type="InterPro" id="IPR028161">
    <property type="entry name" value="Met8-like"/>
</dbReference>
<reference evidence="7 8" key="1">
    <citation type="submission" date="2019-10" db="EMBL/GenBank/DDBJ databases">
        <title>Genomic analysis of Raineyella sp. CBA3103.</title>
        <authorList>
            <person name="Roh S.W."/>
        </authorList>
    </citation>
    <scope>NUCLEOTIDE SEQUENCE [LARGE SCALE GENOMIC DNA]</scope>
    <source>
        <strain evidence="7 8">CBA3103</strain>
    </source>
</reference>
<organism evidence="7 8">
    <name type="scientific">Raineyella fluvialis</name>
    <dbReference type="NCBI Taxonomy" id="2662261"/>
    <lineage>
        <taxon>Bacteria</taxon>
        <taxon>Bacillati</taxon>
        <taxon>Actinomycetota</taxon>
        <taxon>Actinomycetes</taxon>
        <taxon>Propionibacteriales</taxon>
        <taxon>Propionibacteriaceae</taxon>
        <taxon>Raineyella</taxon>
    </lineage>
</organism>